<dbReference type="SUPFAM" id="SSF52283">
    <property type="entry name" value="Formate/glycerate dehydrogenase catalytic domain-like"/>
    <property type="match status" value="1"/>
</dbReference>
<comment type="similarity">
    <text evidence="1 4">Belongs to the D-isomer specific 2-hydroxyacid dehydrogenase family.</text>
</comment>
<evidence type="ECO:0000259" key="6">
    <source>
        <dbReference type="Pfam" id="PF02826"/>
    </source>
</evidence>
<evidence type="ECO:0000256" key="2">
    <source>
        <dbReference type="ARBA" id="ARBA00023002"/>
    </source>
</evidence>
<evidence type="ECO:0000313" key="7">
    <source>
        <dbReference type="EMBL" id="MFL0194993.1"/>
    </source>
</evidence>
<evidence type="ECO:0000313" key="8">
    <source>
        <dbReference type="Proteomes" id="UP001623660"/>
    </source>
</evidence>
<dbReference type="InterPro" id="IPR006140">
    <property type="entry name" value="D-isomer_DH_NAD-bd"/>
</dbReference>
<dbReference type="SUPFAM" id="SSF51735">
    <property type="entry name" value="NAD(P)-binding Rossmann-fold domains"/>
    <property type="match status" value="1"/>
</dbReference>
<keyword evidence="8" id="KW-1185">Reference proteome</keyword>
<dbReference type="InterPro" id="IPR006139">
    <property type="entry name" value="D-isomer_2_OHA_DH_cat_dom"/>
</dbReference>
<dbReference type="PROSITE" id="PS00671">
    <property type="entry name" value="D_2_HYDROXYACID_DH_3"/>
    <property type="match status" value="1"/>
</dbReference>
<evidence type="ECO:0000259" key="5">
    <source>
        <dbReference type="Pfam" id="PF00389"/>
    </source>
</evidence>
<organism evidence="7 8">
    <name type="scientific">Candidatus Clostridium eludens</name>
    <dbReference type="NCBI Taxonomy" id="3381663"/>
    <lineage>
        <taxon>Bacteria</taxon>
        <taxon>Bacillati</taxon>
        <taxon>Bacillota</taxon>
        <taxon>Clostridia</taxon>
        <taxon>Eubacteriales</taxon>
        <taxon>Clostridiaceae</taxon>
        <taxon>Clostridium</taxon>
    </lineage>
</organism>
<dbReference type="Pfam" id="PF00389">
    <property type="entry name" value="2-Hacid_dh"/>
    <property type="match status" value="1"/>
</dbReference>
<proteinExistence type="inferred from homology"/>
<dbReference type="InterPro" id="IPR050857">
    <property type="entry name" value="D-2-hydroxyacid_DH"/>
</dbReference>
<dbReference type="Pfam" id="PF02826">
    <property type="entry name" value="2-Hacid_dh_C"/>
    <property type="match status" value="1"/>
</dbReference>
<keyword evidence="2 4" id="KW-0560">Oxidoreductase</keyword>
<dbReference type="EMBL" id="JBJHZX010000006">
    <property type="protein sequence ID" value="MFL0194993.1"/>
    <property type="molecule type" value="Genomic_DNA"/>
</dbReference>
<feature type="domain" description="D-isomer specific 2-hydroxyacid dehydrogenase catalytic" evidence="5">
    <location>
        <begin position="31"/>
        <end position="299"/>
    </location>
</feature>
<reference evidence="7 8" key="1">
    <citation type="submission" date="2024-11" db="EMBL/GenBank/DDBJ databases">
        <authorList>
            <person name="Heng Y.C."/>
            <person name="Lim A.C.H."/>
            <person name="Lee J.K.Y."/>
            <person name="Kittelmann S."/>
        </authorList>
    </citation>
    <scope>NUCLEOTIDE SEQUENCE [LARGE SCALE GENOMIC DNA]</scope>
    <source>
        <strain evidence="7 8">WILCCON 0269</strain>
    </source>
</reference>
<accession>A0ABW8SIC6</accession>
<keyword evidence="3" id="KW-0520">NAD</keyword>
<dbReference type="Gene3D" id="3.40.50.720">
    <property type="entry name" value="NAD(P)-binding Rossmann-like Domain"/>
    <property type="match status" value="2"/>
</dbReference>
<gene>
    <name evidence="7" type="ORF">ACJDU8_05300</name>
</gene>
<feature type="domain" description="D-isomer specific 2-hydroxyacid dehydrogenase NAD-binding" evidence="6">
    <location>
        <begin position="96"/>
        <end position="275"/>
    </location>
</feature>
<evidence type="ECO:0000256" key="4">
    <source>
        <dbReference type="RuleBase" id="RU003719"/>
    </source>
</evidence>
<dbReference type="Proteomes" id="UP001623660">
    <property type="component" value="Unassembled WGS sequence"/>
</dbReference>
<dbReference type="InterPro" id="IPR036291">
    <property type="entry name" value="NAD(P)-bd_dom_sf"/>
</dbReference>
<comment type="caution">
    <text evidence="7">The sequence shown here is derived from an EMBL/GenBank/DDBJ whole genome shotgun (WGS) entry which is preliminary data.</text>
</comment>
<name>A0ABW8SIC6_9CLOT</name>
<dbReference type="RefSeq" id="WP_406791117.1">
    <property type="nucleotide sequence ID" value="NZ_JBJHZX010000006.1"/>
</dbReference>
<evidence type="ECO:0000256" key="3">
    <source>
        <dbReference type="ARBA" id="ARBA00023027"/>
    </source>
</evidence>
<dbReference type="PANTHER" id="PTHR42789:SF1">
    <property type="entry name" value="D-ISOMER SPECIFIC 2-HYDROXYACID DEHYDROGENASE FAMILY PROTEIN (AFU_ORTHOLOGUE AFUA_6G10090)"/>
    <property type="match status" value="1"/>
</dbReference>
<protein>
    <submittedName>
        <fullName evidence="7">NAD(P)-dependent oxidoreductase</fullName>
    </submittedName>
</protein>
<evidence type="ECO:0000256" key="1">
    <source>
        <dbReference type="ARBA" id="ARBA00005854"/>
    </source>
</evidence>
<sequence length="304" mass="33435">MKIYLSENIARSAYSRLVARAEIVKNFDHPEELDAIMVRRVYVTKEIIEKAVRLKVISMHGIGRDTIDVEAAKKHGIPVPNVPNQSMESVAELAIAQIMILSRNIKKANIGICKNRYNSHAPMELIGNDVYGKTLGMIGIGKISLRIAEIMSKAFHIKLMGYDPFVSKEKALSLGIKKINTIQELFANVDYVNISVPLTDSTKNLISKSAFDTANPNLILVNTSRGGIVDEEALYHALIKGKIKAAASDVFLSEPPRKDNPLVSLENFVATPHIGGNTKECLERVGNAAVDNLFAEIDAQQNKS</sequence>
<dbReference type="InterPro" id="IPR029753">
    <property type="entry name" value="D-isomer_DH_CS"/>
</dbReference>
<dbReference type="PANTHER" id="PTHR42789">
    <property type="entry name" value="D-ISOMER SPECIFIC 2-HYDROXYACID DEHYDROGENASE FAMILY PROTEIN (AFU_ORTHOLOGUE AFUA_6G10090)"/>
    <property type="match status" value="1"/>
</dbReference>